<feature type="compositionally biased region" description="Polar residues" evidence="1">
    <location>
        <begin position="657"/>
        <end position="670"/>
    </location>
</feature>
<proteinExistence type="predicted"/>
<feature type="region of interest" description="Disordered" evidence="1">
    <location>
        <begin position="188"/>
        <end position="207"/>
    </location>
</feature>
<feature type="compositionally biased region" description="Basic residues" evidence="1">
    <location>
        <begin position="611"/>
        <end position="624"/>
    </location>
</feature>
<keyword evidence="3" id="KW-1185">Reference proteome</keyword>
<dbReference type="PANTHER" id="PTHR38166">
    <property type="entry name" value="C2H2-TYPE DOMAIN-CONTAINING PROTEIN-RELATED"/>
    <property type="match status" value="1"/>
</dbReference>
<feature type="compositionally biased region" description="Low complexity" evidence="1">
    <location>
        <begin position="582"/>
        <end position="610"/>
    </location>
</feature>
<feature type="region of interest" description="Disordered" evidence="1">
    <location>
        <begin position="38"/>
        <end position="97"/>
    </location>
</feature>
<evidence type="ECO:0000313" key="2">
    <source>
        <dbReference type="EMBL" id="GAB1319535.1"/>
    </source>
</evidence>
<evidence type="ECO:0000256" key="1">
    <source>
        <dbReference type="SAM" id="MobiDB-lite"/>
    </source>
</evidence>
<feature type="compositionally biased region" description="Low complexity" evidence="1">
    <location>
        <begin position="643"/>
        <end position="656"/>
    </location>
</feature>
<feature type="compositionally biased region" description="Pro residues" evidence="1">
    <location>
        <begin position="571"/>
        <end position="581"/>
    </location>
</feature>
<dbReference type="PANTHER" id="PTHR38166:SF1">
    <property type="entry name" value="C2H2-TYPE DOMAIN-CONTAINING PROTEIN"/>
    <property type="match status" value="1"/>
</dbReference>
<reference evidence="2 3" key="1">
    <citation type="submission" date="2024-09" db="EMBL/GenBank/DDBJ databases">
        <title>Itraconazole resistance in Madurella fahalii resulting from another homologue of gene encoding cytochrome P450 14-alpha sterol demethylase (CYP51).</title>
        <authorList>
            <person name="Yoshioka I."/>
            <person name="Fahal A.H."/>
            <person name="Kaneko S."/>
            <person name="Yaguchi T."/>
        </authorList>
    </citation>
    <scope>NUCLEOTIDE SEQUENCE [LARGE SCALE GENOMIC DNA]</scope>
    <source>
        <strain evidence="2 3">IFM 68171</strain>
    </source>
</reference>
<gene>
    <name evidence="2" type="ORF">MFIFM68171_09745</name>
</gene>
<protein>
    <submittedName>
        <fullName evidence="2">C2H2-type domain-containing protein</fullName>
    </submittedName>
</protein>
<sequence>MEPGARGRSPVSARVVAPKKLPADTVICIPYRPRKDAAYPRKSAAARLDTSPTQRHDSDVELTPAAPADALSLSGSTPPSSPTMASFPGGSKAMTPEKTAAARPQLLLVDSQRKAMAKDGDEASFRKHNRGIGSIDSILSSTTCVNTQSECSRPESRLSREIRIEIEDTDGGAPIASYHVQEQSNKIQLVPPSTPRPSSRGSVGVLEDEHRMDEEARLVDEISSWVLRNTFGKDVDDCAAPLLVWDCTYRYIQELWTVIQEGRLGFVQTASGHGTPCSYGGGTPGSGNNDQQHSGHHGKGKRKAEGGSEDGSGLGGGDNQGDGERDISPASQAYSNKGAFSNFSCPYRKRNPLRFNVRDYYVCATHSFADMSQLKKHIRAHHPPVQRNAGPYLCPRCCQGFLSKNDLDSHLRRLDVCRLSFDSGGADPEDGITQKIISSLEARSLKAKIDNWVSLWKLLFPADVDIPDPVFIPVMEIFDFISESKKFLGTLKDLLDIQYRHVLEGANGILDVDVKIRQGLERSTRSIYNWIETVVQDWEQRVSGTVSFFTSSAINQPPATETGSWASTPNLLPPSPAPTPTVAPGSSNAVSAVPGAESPGSAAAAAARSTSSRRRPNPPPKRIKRAEILPKVQPATQIPVPIQRARTPQPQPQARALTSNFRPSQPILPSQSVPISQAVPIPTSAAPNLDSGGPYQPSWESTGVPMPGAYGVSYSGTGDVFQHPGLAPTHYAPVHPNQLDVQPYLPSEQSIDQGATETLQHDMDPRRQSTASTIHAGRLMSSTPRSSLASLTWIRDENRDSSQTLVEAHPPGRCPDMFCPSCSKALPDDMSTLSPTGMPVTTGPPHQQHRVFDTTRAGAAFAASSGTAEVHNFAEVDWGFHAAAAAGGLHGPGGNDNMFGGGGHGPQEGY</sequence>
<accession>A0ABQ0GP79</accession>
<dbReference type="Gene3D" id="3.30.160.60">
    <property type="entry name" value="Classic Zinc Finger"/>
    <property type="match status" value="1"/>
</dbReference>
<dbReference type="RefSeq" id="XP_070921265.1">
    <property type="nucleotide sequence ID" value="XM_071065164.1"/>
</dbReference>
<organism evidence="2 3">
    <name type="scientific">Madurella fahalii</name>
    <dbReference type="NCBI Taxonomy" id="1157608"/>
    <lineage>
        <taxon>Eukaryota</taxon>
        <taxon>Fungi</taxon>
        <taxon>Dikarya</taxon>
        <taxon>Ascomycota</taxon>
        <taxon>Pezizomycotina</taxon>
        <taxon>Sordariomycetes</taxon>
        <taxon>Sordariomycetidae</taxon>
        <taxon>Sordariales</taxon>
        <taxon>Sordariales incertae sedis</taxon>
        <taxon>Madurella</taxon>
    </lineage>
</organism>
<dbReference type="Proteomes" id="UP001628179">
    <property type="component" value="Unassembled WGS sequence"/>
</dbReference>
<feature type="region of interest" description="Disordered" evidence="1">
    <location>
        <begin position="557"/>
        <end position="670"/>
    </location>
</feature>
<comment type="caution">
    <text evidence="2">The sequence shown here is derived from an EMBL/GenBank/DDBJ whole genome shotgun (WGS) entry which is preliminary data.</text>
</comment>
<feature type="compositionally biased region" description="Gly residues" evidence="1">
    <location>
        <begin position="309"/>
        <end position="320"/>
    </location>
</feature>
<evidence type="ECO:0000313" key="3">
    <source>
        <dbReference type="Proteomes" id="UP001628179"/>
    </source>
</evidence>
<feature type="compositionally biased region" description="Low complexity" evidence="1">
    <location>
        <begin position="70"/>
        <end position="88"/>
    </location>
</feature>
<name>A0ABQ0GP79_9PEZI</name>
<dbReference type="GeneID" id="98180487"/>
<feature type="region of interest" description="Disordered" evidence="1">
    <location>
        <begin position="277"/>
        <end position="331"/>
    </location>
</feature>
<dbReference type="EMBL" id="BAAFSV010000005">
    <property type="protein sequence ID" value="GAB1319535.1"/>
    <property type="molecule type" value="Genomic_DNA"/>
</dbReference>